<comment type="caution">
    <text evidence="8">The sequence shown here is derived from an EMBL/GenBank/DDBJ whole genome shotgun (WGS) entry which is preliminary data.</text>
</comment>
<organism evidence="8 9">
    <name type="scientific">Bifidobacterium crudilactis</name>
    <dbReference type="NCBI Taxonomy" id="327277"/>
    <lineage>
        <taxon>Bacteria</taxon>
        <taxon>Bacillati</taxon>
        <taxon>Actinomycetota</taxon>
        <taxon>Actinomycetes</taxon>
        <taxon>Bifidobacteriales</taxon>
        <taxon>Bifidobacteriaceae</taxon>
        <taxon>Bifidobacterium</taxon>
    </lineage>
</organism>
<reference evidence="8" key="2">
    <citation type="submission" date="2020-01" db="EMBL/GenBank/DDBJ databases">
        <authorList>
            <person name="Campanaro S."/>
        </authorList>
    </citation>
    <scope>NUCLEOTIDE SEQUENCE</scope>
    <source>
        <strain evidence="8">AS01afH2WH_6</strain>
    </source>
</reference>
<protein>
    <submittedName>
        <fullName evidence="8">NINE protein</fullName>
    </submittedName>
</protein>
<evidence type="ECO:0000259" key="7">
    <source>
        <dbReference type="Pfam" id="PF05154"/>
    </source>
</evidence>
<gene>
    <name evidence="8" type="ORF">GXW98_00375</name>
</gene>
<name>A0A971CX96_9BIFI</name>
<feature type="transmembrane region" description="Helical" evidence="6">
    <location>
        <begin position="127"/>
        <end position="151"/>
    </location>
</feature>
<feature type="transmembrane region" description="Helical" evidence="6">
    <location>
        <begin position="102"/>
        <end position="121"/>
    </location>
</feature>
<keyword evidence="3 6" id="KW-1133">Transmembrane helix</keyword>
<dbReference type="AlphaFoldDB" id="A0A971CX96"/>
<keyword evidence="2 6" id="KW-0812">Transmembrane</keyword>
<dbReference type="RefSeq" id="WP_273171991.1">
    <property type="nucleotide sequence ID" value="NZ_JAAXZR010000003.1"/>
</dbReference>
<feature type="compositionally biased region" description="Polar residues" evidence="5">
    <location>
        <begin position="1"/>
        <end position="19"/>
    </location>
</feature>
<evidence type="ECO:0000256" key="6">
    <source>
        <dbReference type="SAM" id="Phobius"/>
    </source>
</evidence>
<sequence length="176" mass="19311">MTDPNNYSGQQPDYQQNTSQGQNQPNYQNQQNQYGQPEPQYTQNPYGQQPQAQGQYNAPYNGQNYGQNYAQPNQQQYTPTGGYGPQPGYAYAPQVVSSKSKIAAGLLGIFLGAFGVHNFYLGQTGKAVAQLLITLLSFGFLSGVSAIWGLIEGIMILVSHPGNPWHQDAQGFELQE</sequence>
<dbReference type="GO" id="GO:0016020">
    <property type="term" value="C:membrane"/>
    <property type="evidence" value="ECO:0007669"/>
    <property type="project" value="UniProtKB-SubCell"/>
</dbReference>
<reference evidence="8" key="1">
    <citation type="journal article" date="2020" name="Biotechnol. Biofuels">
        <title>New insights from the biogas microbiome by comprehensive genome-resolved metagenomics of nearly 1600 species originating from multiple anaerobic digesters.</title>
        <authorList>
            <person name="Campanaro S."/>
            <person name="Treu L."/>
            <person name="Rodriguez-R L.M."/>
            <person name="Kovalovszki A."/>
            <person name="Ziels R.M."/>
            <person name="Maus I."/>
            <person name="Zhu X."/>
            <person name="Kougias P.G."/>
            <person name="Basile A."/>
            <person name="Luo G."/>
            <person name="Schluter A."/>
            <person name="Konstantinidis K.T."/>
            <person name="Angelidaki I."/>
        </authorList>
    </citation>
    <scope>NUCLEOTIDE SEQUENCE</scope>
    <source>
        <strain evidence="8">AS01afH2WH_6</strain>
    </source>
</reference>
<evidence type="ECO:0000256" key="1">
    <source>
        <dbReference type="ARBA" id="ARBA00004141"/>
    </source>
</evidence>
<feature type="compositionally biased region" description="Polar residues" evidence="5">
    <location>
        <begin position="61"/>
        <end position="73"/>
    </location>
</feature>
<evidence type="ECO:0000313" key="8">
    <source>
        <dbReference type="EMBL" id="NLT78735.1"/>
    </source>
</evidence>
<evidence type="ECO:0000256" key="5">
    <source>
        <dbReference type="SAM" id="MobiDB-lite"/>
    </source>
</evidence>
<evidence type="ECO:0000256" key="2">
    <source>
        <dbReference type="ARBA" id="ARBA00022692"/>
    </source>
</evidence>
<accession>A0A971CX96</accession>
<dbReference type="EMBL" id="JAAXZR010000003">
    <property type="protein sequence ID" value="NLT78735.1"/>
    <property type="molecule type" value="Genomic_DNA"/>
</dbReference>
<feature type="region of interest" description="Disordered" evidence="5">
    <location>
        <begin position="1"/>
        <end position="82"/>
    </location>
</feature>
<comment type="subcellular location">
    <subcellularLocation>
        <location evidence="1">Membrane</location>
        <topology evidence="1">Multi-pass membrane protein</topology>
    </subcellularLocation>
</comment>
<evidence type="ECO:0000256" key="4">
    <source>
        <dbReference type="ARBA" id="ARBA00023136"/>
    </source>
</evidence>
<evidence type="ECO:0000256" key="3">
    <source>
        <dbReference type="ARBA" id="ARBA00022989"/>
    </source>
</evidence>
<dbReference type="Proteomes" id="UP000767327">
    <property type="component" value="Unassembled WGS sequence"/>
</dbReference>
<evidence type="ECO:0000313" key="9">
    <source>
        <dbReference type="Proteomes" id="UP000767327"/>
    </source>
</evidence>
<dbReference type="InterPro" id="IPR007829">
    <property type="entry name" value="TM2"/>
</dbReference>
<feature type="compositionally biased region" description="Low complexity" evidence="5">
    <location>
        <begin position="20"/>
        <end position="60"/>
    </location>
</feature>
<keyword evidence="4 6" id="KW-0472">Membrane</keyword>
<feature type="domain" description="TM2" evidence="7">
    <location>
        <begin position="98"/>
        <end position="154"/>
    </location>
</feature>
<proteinExistence type="predicted"/>
<dbReference type="Pfam" id="PF05154">
    <property type="entry name" value="TM2"/>
    <property type="match status" value="1"/>
</dbReference>